<name>A0A0G1PIM5_9BACT</name>
<dbReference type="EMBL" id="LCMI01000009">
    <property type="protein sequence ID" value="KKU32596.1"/>
    <property type="molecule type" value="Genomic_DNA"/>
</dbReference>
<keyword evidence="1" id="KW-1133">Transmembrane helix</keyword>
<evidence type="ECO:0000313" key="2">
    <source>
        <dbReference type="EMBL" id="KKU32596.1"/>
    </source>
</evidence>
<keyword evidence="1" id="KW-0812">Transmembrane</keyword>
<gene>
    <name evidence="2" type="ORF">UX47_C0009G0033</name>
</gene>
<reference evidence="2 3" key="1">
    <citation type="journal article" date="2015" name="Nature">
        <title>rRNA introns, odd ribosomes, and small enigmatic genomes across a large radiation of phyla.</title>
        <authorList>
            <person name="Brown C.T."/>
            <person name="Hug L.A."/>
            <person name="Thomas B.C."/>
            <person name="Sharon I."/>
            <person name="Castelle C.J."/>
            <person name="Singh A."/>
            <person name="Wilkins M.J."/>
            <person name="Williams K.H."/>
            <person name="Banfield J.F."/>
        </authorList>
    </citation>
    <scope>NUCLEOTIDE SEQUENCE [LARGE SCALE GENOMIC DNA]</scope>
</reference>
<dbReference type="Proteomes" id="UP000034794">
    <property type="component" value="Unassembled WGS sequence"/>
</dbReference>
<feature type="transmembrane region" description="Helical" evidence="1">
    <location>
        <begin position="24"/>
        <end position="45"/>
    </location>
</feature>
<accession>A0A0G1PIM5</accession>
<protein>
    <submittedName>
        <fullName evidence="2">Uncharacterized protein</fullName>
    </submittedName>
</protein>
<sequence length="69" mass="6912">MGGAIEIDGKVGKIEGVMGAETDAVGVTIDVGVILEVGVMVGIGVPKVMKKSGKRLVFPAASVAEMVTV</sequence>
<comment type="caution">
    <text evidence="2">The sequence shown here is derived from an EMBL/GenBank/DDBJ whole genome shotgun (WGS) entry which is preliminary data.</text>
</comment>
<evidence type="ECO:0000256" key="1">
    <source>
        <dbReference type="SAM" id="Phobius"/>
    </source>
</evidence>
<evidence type="ECO:0000313" key="3">
    <source>
        <dbReference type="Proteomes" id="UP000034794"/>
    </source>
</evidence>
<proteinExistence type="predicted"/>
<organism evidence="2 3">
    <name type="scientific">Candidatus Collierbacteria bacterium GW2011_GWA2_46_26</name>
    <dbReference type="NCBI Taxonomy" id="1618381"/>
    <lineage>
        <taxon>Bacteria</taxon>
        <taxon>Candidatus Collieribacteriota</taxon>
    </lineage>
</organism>
<keyword evidence="1" id="KW-0472">Membrane</keyword>
<dbReference type="AlphaFoldDB" id="A0A0G1PIM5"/>